<dbReference type="InterPro" id="IPR025444">
    <property type="entry name" value="Monooxy_af470"/>
</dbReference>
<comment type="caution">
    <text evidence="1">The sequence shown here is derived from an EMBL/GenBank/DDBJ whole genome shotgun (WGS) entry which is preliminary data.</text>
</comment>
<dbReference type="Pfam" id="PF13826">
    <property type="entry name" value="Monooxy_af470-like"/>
    <property type="match status" value="1"/>
</dbReference>
<accession>A0A7W8J717</accession>
<name>A0A7W8J717_9BACT</name>
<evidence type="ECO:0000313" key="2">
    <source>
        <dbReference type="Proteomes" id="UP000569092"/>
    </source>
</evidence>
<evidence type="ECO:0008006" key="3">
    <source>
        <dbReference type="Google" id="ProtNLM"/>
    </source>
</evidence>
<reference evidence="1 2" key="1">
    <citation type="submission" date="2020-08" db="EMBL/GenBank/DDBJ databases">
        <title>Genomic Encyclopedia of Type Strains, Phase IV (KMG-V): Genome sequencing to study the core and pangenomes of soil and plant-associated prokaryotes.</title>
        <authorList>
            <person name="Whitman W."/>
        </authorList>
    </citation>
    <scope>NUCLEOTIDE SEQUENCE [LARGE SCALE GENOMIC DNA]</scope>
    <source>
        <strain evidence="1 2">M8US30</strain>
    </source>
</reference>
<evidence type="ECO:0000313" key="1">
    <source>
        <dbReference type="EMBL" id="MBB5343691.1"/>
    </source>
</evidence>
<sequence>MPTIHAGRYSTRVEGPFVMFLIGFRINHPLAFNKWIPVAKAMGPMLQELYANPQLGFLGAQSSLYWPGVTMTQYWRSFDQLVDYAQSRNAAHLPAWKAFNQSVGDDGSVGIWHETYQVAAGQYESIYANMPRFGLALAGTHEPATGHLRDARTRMQP</sequence>
<protein>
    <recommendedName>
        <fullName evidence="3">DUF4188 domain-containing protein</fullName>
    </recommendedName>
</protein>
<organism evidence="1 2">
    <name type="scientific">Tunturiibacter lichenicola</name>
    <dbReference type="NCBI Taxonomy" id="2051959"/>
    <lineage>
        <taxon>Bacteria</taxon>
        <taxon>Pseudomonadati</taxon>
        <taxon>Acidobacteriota</taxon>
        <taxon>Terriglobia</taxon>
        <taxon>Terriglobales</taxon>
        <taxon>Acidobacteriaceae</taxon>
        <taxon>Tunturiibacter</taxon>
    </lineage>
</organism>
<dbReference type="Proteomes" id="UP000569092">
    <property type="component" value="Unassembled WGS sequence"/>
</dbReference>
<gene>
    <name evidence="1" type="ORF">HDF10_001666</name>
</gene>
<proteinExistence type="predicted"/>
<dbReference type="EMBL" id="JACHDZ010000002">
    <property type="protein sequence ID" value="MBB5343691.1"/>
    <property type="molecule type" value="Genomic_DNA"/>
</dbReference>
<dbReference type="AlphaFoldDB" id="A0A7W8J717"/>